<feature type="domain" description="Ribosomal RNA small subunit methyltransferase E methyltransferase" evidence="11">
    <location>
        <begin position="82"/>
        <end position="225"/>
    </location>
</feature>
<keyword evidence="7 10" id="KW-0949">S-adenosyl-L-methionine</keyword>
<evidence type="ECO:0000313" key="13">
    <source>
        <dbReference type="EMBL" id="MFD2533244.1"/>
    </source>
</evidence>
<keyword evidence="3 10" id="KW-0963">Cytoplasm</keyword>
<dbReference type="NCBIfam" id="TIGR00046">
    <property type="entry name" value="RsmE family RNA methyltransferase"/>
    <property type="match status" value="1"/>
</dbReference>
<evidence type="ECO:0000259" key="11">
    <source>
        <dbReference type="Pfam" id="PF04452"/>
    </source>
</evidence>
<reference evidence="14" key="1">
    <citation type="journal article" date="2019" name="Int. J. Syst. Evol. Microbiol.">
        <title>The Global Catalogue of Microorganisms (GCM) 10K type strain sequencing project: providing services to taxonomists for standard genome sequencing and annotation.</title>
        <authorList>
            <consortium name="The Broad Institute Genomics Platform"/>
            <consortium name="The Broad Institute Genome Sequencing Center for Infectious Disease"/>
            <person name="Wu L."/>
            <person name="Ma J."/>
        </authorList>
    </citation>
    <scope>NUCLEOTIDE SEQUENCE [LARGE SCALE GENOMIC DNA]</scope>
    <source>
        <strain evidence="14">KCTC 52042</strain>
    </source>
</reference>
<evidence type="ECO:0000259" key="12">
    <source>
        <dbReference type="Pfam" id="PF20260"/>
    </source>
</evidence>
<evidence type="ECO:0000256" key="4">
    <source>
        <dbReference type="ARBA" id="ARBA00022552"/>
    </source>
</evidence>
<evidence type="ECO:0000256" key="3">
    <source>
        <dbReference type="ARBA" id="ARBA00022490"/>
    </source>
</evidence>
<dbReference type="EC" id="2.1.1.193" evidence="10"/>
<keyword evidence="14" id="KW-1185">Reference proteome</keyword>
<dbReference type="CDD" id="cd18084">
    <property type="entry name" value="RsmE-like"/>
    <property type="match status" value="1"/>
</dbReference>
<dbReference type="PIRSF" id="PIRSF015601">
    <property type="entry name" value="MTase_slr0722"/>
    <property type="match status" value="1"/>
</dbReference>
<dbReference type="PANTHER" id="PTHR30027">
    <property type="entry name" value="RIBOSOMAL RNA SMALL SUBUNIT METHYLTRANSFERASE E"/>
    <property type="match status" value="1"/>
</dbReference>
<dbReference type="Pfam" id="PF20260">
    <property type="entry name" value="PUA_4"/>
    <property type="match status" value="1"/>
</dbReference>
<evidence type="ECO:0000256" key="5">
    <source>
        <dbReference type="ARBA" id="ARBA00022603"/>
    </source>
</evidence>
<keyword evidence="5 10" id="KW-0489">Methyltransferase</keyword>
<protein>
    <recommendedName>
        <fullName evidence="10">Ribosomal RNA small subunit methyltransferase E</fullName>
        <ecNumber evidence="10">2.1.1.193</ecNumber>
    </recommendedName>
</protein>
<evidence type="ECO:0000256" key="1">
    <source>
        <dbReference type="ARBA" id="ARBA00004496"/>
    </source>
</evidence>
<evidence type="ECO:0000256" key="9">
    <source>
        <dbReference type="ARBA" id="ARBA00047944"/>
    </source>
</evidence>
<dbReference type="PANTHER" id="PTHR30027:SF3">
    <property type="entry name" value="16S RRNA (URACIL(1498)-N(3))-METHYLTRANSFERASE"/>
    <property type="match status" value="1"/>
</dbReference>
<dbReference type="InterPro" id="IPR046887">
    <property type="entry name" value="RsmE_PUA-like"/>
</dbReference>
<evidence type="ECO:0000256" key="8">
    <source>
        <dbReference type="ARBA" id="ARBA00025699"/>
    </source>
</evidence>
<evidence type="ECO:0000256" key="7">
    <source>
        <dbReference type="ARBA" id="ARBA00022691"/>
    </source>
</evidence>
<dbReference type="GO" id="GO:0032259">
    <property type="term" value="P:methylation"/>
    <property type="evidence" value="ECO:0007669"/>
    <property type="project" value="UniProtKB-KW"/>
</dbReference>
<evidence type="ECO:0000256" key="6">
    <source>
        <dbReference type="ARBA" id="ARBA00022679"/>
    </source>
</evidence>
<dbReference type="InterPro" id="IPR046886">
    <property type="entry name" value="RsmE_MTase_dom"/>
</dbReference>
<dbReference type="Pfam" id="PF04452">
    <property type="entry name" value="Methyltrans_RNA"/>
    <property type="match status" value="1"/>
</dbReference>
<dbReference type="EMBL" id="JBHULI010000025">
    <property type="protein sequence ID" value="MFD2533244.1"/>
    <property type="molecule type" value="Genomic_DNA"/>
</dbReference>
<dbReference type="Gene3D" id="3.40.1280.10">
    <property type="match status" value="1"/>
</dbReference>
<comment type="similarity">
    <text evidence="2 10">Belongs to the RNA methyltransferase RsmE family.</text>
</comment>
<dbReference type="RefSeq" id="WP_390303188.1">
    <property type="nucleotide sequence ID" value="NZ_JBHULI010000025.1"/>
</dbReference>
<comment type="caution">
    <text evidence="13">The sequence shown here is derived from an EMBL/GenBank/DDBJ whole genome shotgun (WGS) entry which is preliminary data.</text>
</comment>
<evidence type="ECO:0000256" key="10">
    <source>
        <dbReference type="PIRNR" id="PIRNR015601"/>
    </source>
</evidence>
<evidence type="ECO:0000313" key="14">
    <source>
        <dbReference type="Proteomes" id="UP001597460"/>
    </source>
</evidence>
<comment type="catalytic activity">
    <reaction evidence="9 10">
        <text>uridine(1498) in 16S rRNA + S-adenosyl-L-methionine = N(3)-methyluridine(1498) in 16S rRNA + S-adenosyl-L-homocysteine + H(+)</text>
        <dbReference type="Rhea" id="RHEA:42920"/>
        <dbReference type="Rhea" id="RHEA-COMP:10283"/>
        <dbReference type="Rhea" id="RHEA-COMP:10284"/>
        <dbReference type="ChEBI" id="CHEBI:15378"/>
        <dbReference type="ChEBI" id="CHEBI:57856"/>
        <dbReference type="ChEBI" id="CHEBI:59789"/>
        <dbReference type="ChEBI" id="CHEBI:65315"/>
        <dbReference type="ChEBI" id="CHEBI:74502"/>
        <dbReference type="EC" id="2.1.1.193"/>
    </reaction>
</comment>
<name>A0ABW5JM63_9BACT</name>
<evidence type="ECO:0000256" key="2">
    <source>
        <dbReference type="ARBA" id="ARBA00005528"/>
    </source>
</evidence>
<gene>
    <name evidence="13" type="ORF">ACFSVN_12390</name>
</gene>
<keyword evidence="4 10" id="KW-0698">rRNA processing</keyword>
<accession>A0ABW5JM63</accession>
<dbReference type="GO" id="GO:0008168">
    <property type="term" value="F:methyltransferase activity"/>
    <property type="evidence" value="ECO:0007669"/>
    <property type="project" value="UniProtKB-KW"/>
</dbReference>
<organism evidence="13 14">
    <name type="scientific">Gracilimonas halophila</name>
    <dbReference type="NCBI Taxonomy" id="1834464"/>
    <lineage>
        <taxon>Bacteria</taxon>
        <taxon>Pseudomonadati</taxon>
        <taxon>Balneolota</taxon>
        <taxon>Balneolia</taxon>
        <taxon>Balneolales</taxon>
        <taxon>Balneolaceae</taxon>
        <taxon>Gracilimonas</taxon>
    </lineage>
</organism>
<dbReference type="InterPro" id="IPR029028">
    <property type="entry name" value="Alpha/beta_knot_MTases"/>
</dbReference>
<dbReference type="Proteomes" id="UP001597460">
    <property type="component" value="Unassembled WGS sequence"/>
</dbReference>
<dbReference type="InterPro" id="IPR029026">
    <property type="entry name" value="tRNA_m1G_MTases_N"/>
</dbReference>
<sequence length="233" mass="26316">MDNVFYTHPGNIKGGRLELVDQEARHAAKVLRFNIGDKLFASDGKGKLYTTQVTSITKSSVIADIQDSETEPEPEIKKVLGFGAIKKRDRLEFAVEKAVELDAWEICVFNGDHSERSKINQDRLQSIALSAFKQSKRRWLPEIIYKNSLREVMDHYTGYHPIMAHVESEVNKSSKLTTQNNLMLVGPEGGFSDREVAFAKEKGAKFISLGKNRLRAETAVTATLSQYLFTEYK</sequence>
<dbReference type="Gene3D" id="2.40.240.20">
    <property type="entry name" value="Hypothetical PUA domain-like, domain 1"/>
    <property type="match status" value="1"/>
</dbReference>
<dbReference type="InterPro" id="IPR006700">
    <property type="entry name" value="RsmE"/>
</dbReference>
<proteinExistence type="inferred from homology"/>
<comment type="function">
    <text evidence="8 10">Specifically methylates the N3 position of the uracil ring of uridine 1498 (m3U1498) in 16S rRNA. Acts on the fully assembled 30S ribosomal subunit.</text>
</comment>
<dbReference type="SUPFAM" id="SSF88697">
    <property type="entry name" value="PUA domain-like"/>
    <property type="match status" value="1"/>
</dbReference>
<dbReference type="InterPro" id="IPR015947">
    <property type="entry name" value="PUA-like_sf"/>
</dbReference>
<dbReference type="SUPFAM" id="SSF75217">
    <property type="entry name" value="alpha/beta knot"/>
    <property type="match status" value="1"/>
</dbReference>
<feature type="domain" description="Ribosomal RNA small subunit methyltransferase E PUA-like" evidence="12">
    <location>
        <begin position="21"/>
        <end position="65"/>
    </location>
</feature>
<keyword evidence="6 10" id="KW-0808">Transferase</keyword>
<comment type="subcellular location">
    <subcellularLocation>
        <location evidence="1 10">Cytoplasm</location>
    </subcellularLocation>
</comment>